<dbReference type="AlphaFoldDB" id="A0A2H0RKZ6"/>
<reference evidence="2 3" key="1">
    <citation type="submission" date="2017-09" db="EMBL/GenBank/DDBJ databases">
        <title>Depth-based differentiation of microbial function through sediment-hosted aquifers and enrichment of novel symbionts in the deep terrestrial subsurface.</title>
        <authorList>
            <person name="Probst A.J."/>
            <person name="Ladd B."/>
            <person name="Jarett J.K."/>
            <person name="Geller-Mcgrath D.E."/>
            <person name="Sieber C.M."/>
            <person name="Emerson J.B."/>
            <person name="Anantharaman K."/>
            <person name="Thomas B.C."/>
            <person name="Malmstrom R."/>
            <person name="Stieglmeier M."/>
            <person name="Klingl A."/>
            <person name="Woyke T."/>
            <person name="Ryan C.M."/>
            <person name="Banfield J.F."/>
        </authorList>
    </citation>
    <scope>NUCLEOTIDE SEQUENCE [LARGE SCALE GENOMIC DNA]</scope>
    <source>
        <strain evidence="2">CG10_big_fil_rev_8_21_14_0_10_45_14</strain>
    </source>
</reference>
<keyword evidence="1" id="KW-0472">Membrane</keyword>
<sequence length="93" mass="9533">MATKKVSKQSFHMLDVKRFSLACGIVCGSGMALLAIFAAMYGVGGALVVILATLVGGYGASAVGVGIGFIWGFVDGIIAGALFAWLYNNLNLS</sequence>
<dbReference type="EMBL" id="PCYL01000005">
    <property type="protein sequence ID" value="PIR47107.1"/>
    <property type="molecule type" value="Genomic_DNA"/>
</dbReference>
<dbReference type="Proteomes" id="UP000230833">
    <property type="component" value="Unassembled WGS sequence"/>
</dbReference>
<gene>
    <name evidence="2" type="ORF">COV07_00320</name>
</gene>
<proteinExistence type="predicted"/>
<evidence type="ECO:0000256" key="1">
    <source>
        <dbReference type="SAM" id="Phobius"/>
    </source>
</evidence>
<evidence type="ECO:0000313" key="2">
    <source>
        <dbReference type="EMBL" id="PIR47107.1"/>
    </source>
</evidence>
<feature type="transmembrane region" description="Helical" evidence="1">
    <location>
        <begin position="21"/>
        <end position="54"/>
    </location>
</feature>
<organism evidence="2 3">
    <name type="scientific">Candidatus Vogelbacteria bacterium CG10_big_fil_rev_8_21_14_0_10_45_14</name>
    <dbReference type="NCBI Taxonomy" id="1975042"/>
    <lineage>
        <taxon>Bacteria</taxon>
        <taxon>Candidatus Vogeliibacteriota</taxon>
    </lineage>
</organism>
<feature type="transmembrane region" description="Helical" evidence="1">
    <location>
        <begin position="60"/>
        <end position="87"/>
    </location>
</feature>
<keyword evidence="1" id="KW-0812">Transmembrane</keyword>
<protein>
    <submittedName>
        <fullName evidence="2">Uncharacterized protein</fullName>
    </submittedName>
</protein>
<comment type="caution">
    <text evidence="2">The sequence shown here is derived from an EMBL/GenBank/DDBJ whole genome shotgun (WGS) entry which is preliminary data.</text>
</comment>
<keyword evidence="1" id="KW-1133">Transmembrane helix</keyword>
<name>A0A2H0RKZ6_9BACT</name>
<evidence type="ECO:0000313" key="3">
    <source>
        <dbReference type="Proteomes" id="UP000230833"/>
    </source>
</evidence>
<accession>A0A2H0RKZ6</accession>